<keyword evidence="1" id="KW-0812">Transmembrane</keyword>
<keyword evidence="1" id="KW-1133">Transmembrane helix</keyword>
<gene>
    <name evidence="2" type="ORF">J2S42_006079</name>
</gene>
<protein>
    <recommendedName>
        <fullName evidence="4">YcxB-like protein domain-containing protein</fullName>
    </recommendedName>
</protein>
<dbReference type="Proteomes" id="UP001240236">
    <property type="component" value="Unassembled WGS sequence"/>
</dbReference>
<feature type="transmembrane region" description="Helical" evidence="1">
    <location>
        <begin position="57"/>
        <end position="73"/>
    </location>
</feature>
<dbReference type="EMBL" id="JAUSUZ010000001">
    <property type="protein sequence ID" value="MDQ0369410.1"/>
    <property type="molecule type" value="Genomic_DNA"/>
</dbReference>
<proteinExistence type="predicted"/>
<evidence type="ECO:0000256" key="1">
    <source>
        <dbReference type="SAM" id="Phobius"/>
    </source>
</evidence>
<sequence>MRIEFTYARPQEYFREQRTQAGRAAAAPSLLGGVLLIPAGTAWGLTALLSTGIKDELALAGLALILIGIGLCIRAHDIWQDELTVPASWCTPRDWLITDEALESTTPIGSTTWNWAAIRYAVRIPHAYFFRAEEGGRSFDVPREPLTDEQEQALETFLVERGMIIDEPFRTR</sequence>
<name>A0AAE3W512_9ACTN</name>
<dbReference type="AlphaFoldDB" id="A0AAE3W512"/>
<keyword evidence="3" id="KW-1185">Reference proteome</keyword>
<reference evidence="2 3" key="1">
    <citation type="submission" date="2023-07" db="EMBL/GenBank/DDBJ databases">
        <title>Sequencing the genomes of 1000 actinobacteria strains.</title>
        <authorList>
            <person name="Klenk H.-P."/>
        </authorList>
    </citation>
    <scope>NUCLEOTIDE SEQUENCE [LARGE SCALE GENOMIC DNA]</scope>
    <source>
        <strain evidence="2 3">DSM 44709</strain>
    </source>
</reference>
<keyword evidence="1" id="KW-0472">Membrane</keyword>
<accession>A0AAE3W512</accession>
<feature type="transmembrane region" description="Helical" evidence="1">
    <location>
        <begin position="21"/>
        <end position="45"/>
    </location>
</feature>
<dbReference type="RefSeq" id="WP_307244613.1">
    <property type="nucleotide sequence ID" value="NZ_JAUSUZ010000001.1"/>
</dbReference>
<evidence type="ECO:0008006" key="4">
    <source>
        <dbReference type="Google" id="ProtNLM"/>
    </source>
</evidence>
<evidence type="ECO:0000313" key="3">
    <source>
        <dbReference type="Proteomes" id="UP001240236"/>
    </source>
</evidence>
<evidence type="ECO:0000313" key="2">
    <source>
        <dbReference type="EMBL" id="MDQ0369410.1"/>
    </source>
</evidence>
<organism evidence="2 3">
    <name type="scientific">Catenuloplanes indicus</name>
    <dbReference type="NCBI Taxonomy" id="137267"/>
    <lineage>
        <taxon>Bacteria</taxon>
        <taxon>Bacillati</taxon>
        <taxon>Actinomycetota</taxon>
        <taxon>Actinomycetes</taxon>
        <taxon>Micromonosporales</taxon>
        <taxon>Micromonosporaceae</taxon>
        <taxon>Catenuloplanes</taxon>
    </lineage>
</organism>
<comment type="caution">
    <text evidence="2">The sequence shown here is derived from an EMBL/GenBank/DDBJ whole genome shotgun (WGS) entry which is preliminary data.</text>
</comment>